<evidence type="ECO:0000313" key="2">
    <source>
        <dbReference type="Proteomes" id="UP001176961"/>
    </source>
</evidence>
<proteinExistence type="predicted"/>
<evidence type="ECO:0000313" key="1">
    <source>
        <dbReference type="EMBL" id="CAJ0590581.1"/>
    </source>
</evidence>
<sequence>MGLGTKGSASTVGNGARHRSRHFRNEFHSFISTFLSCQRLRCSLISKFLESAVKYCDRLRQNDRLHYIAVRSP</sequence>
<dbReference type="AlphaFoldDB" id="A0AA36DNP4"/>
<organism evidence="1 2">
    <name type="scientific">Cylicocyclus nassatus</name>
    <name type="common">Nematode worm</name>
    <dbReference type="NCBI Taxonomy" id="53992"/>
    <lineage>
        <taxon>Eukaryota</taxon>
        <taxon>Metazoa</taxon>
        <taxon>Ecdysozoa</taxon>
        <taxon>Nematoda</taxon>
        <taxon>Chromadorea</taxon>
        <taxon>Rhabditida</taxon>
        <taxon>Rhabditina</taxon>
        <taxon>Rhabditomorpha</taxon>
        <taxon>Strongyloidea</taxon>
        <taxon>Strongylidae</taxon>
        <taxon>Cylicocyclus</taxon>
    </lineage>
</organism>
<reference evidence="1" key="1">
    <citation type="submission" date="2023-07" db="EMBL/GenBank/DDBJ databases">
        <authorList>
            <consortium name="CYATHOMIX"/>
        </authorList>
    </citation>
    <scope>NUCLEOTIDE SEQUENCE</scope>
    <source>
        <strain evidence="1">N/A</strain>
    </source>
</reference>
<dbReference type="EMBL" id="CATQJL010000001">
    <property type="protein sequence ID" value="CAJ0590581.1"/>
    <property type="molecule type" value="Genomic_DNA"/>
</dbReference>
<comment type="caution">
    <text evidence="1">The sequence shown here is derived from an EMBL/GenBank/DDBJ whole genome shotgun (WGS) entry which is preliminary data.</text>
</comment>
<gene>
    <name evidence="1" type="ORF">CYNAS_LOCUS2564</name>
</gene>
<keyword evidence="2" id="KW-1185">Reference proteome</keyword>
<protein>
    <submittedName>
        <fullName evidence="1">Uncharacterized protein</fullName>
    </submittedName>
</protein>
<name>A0AA36DNP4_CYLNA</name>
<dbReference type="Proteomes" id="UP001176961">
    <property type="component" value="Unassembled WGS sequence"/>
</dbReference>
<accession>A0AA36DNP4</accession>